<feature type="region of interest" description="Disordered" evidence="1">
    <location>
        <begin position="122"/>
        <end position="164"/>
    </location>
</feature>
<organism evidence="2 3">
    <name type="scientific">Anisodus acutangulus</name>
    <dbReference type="NCBI Taxonomy" id="402998"/>
    <lineage>
        <taxon>Eukaryota</taxon>
        <taxon>Viridiplantae</taxon>
        <taxon>Streptophyta</taxon>
        <taxon>Embryophyta</taxon>
        <taxon>Tracheophyta</taxon>
        <taxon>Spermatophyta</taxon>
        <taxon>Magnoliopsida</taxon>
        <taxon>eudicotyledons</taxon>
        <taxon>Gunneridae</taxon>
        <taxon>Pentapetalae</taxon>
        <taxon>asterids</taxon>
        <taxon>lamiids</taxon>
        <taxon>Solanales</taxon>
        <taxon>Solanaceae</taxon>
        <taxon>Solanoideae</taxon>
        <taxon>Hyoscyameae</taxon>
        <taxon>Anisodus</taxon>
    </lineage>
</organism>
<gene>
    <name evidence="2" type="ORF">K7X08_000856</name>
</gene>
<feature type="region of interest" description="Disordered" evidence="1">
    <location>
        <begin position="73"/>
        <end position="106"/>
    </location>
</feature>
<name>A0A9Q1RMX4_9SOLA</name>
<protein>
    <submittedName>
        <fullName evidence="2">Uncharacterized protein</fullName>
    </submittedName>
</protein>
<comment type="caution">
    <text evidence="2">The sequence shown here is derived from an EMBL/GenBank/DDBJ whole genome shotgun (WGS) entry which is preliminary data.</text>
</comment>
<evidence type="ECO:0000313" key="2">
    <source>
        <dbReference type="EMBL" id="KAJ8564396.1"/>
    </source>
</evidence>
<sequence length="202" mass="22909">MKEVNRFDNLETRFVLEIYDEVNQHKDTHIHTESDTANSQDEAKANLLSIAEGTSYNNLAYNFVIDSDKDVNITNNSLTDENKVKGESNEDNSEANIQTGKEGNSKEDIIIKDHIYDGMNGSIDRSIPLSPKAPPTMINTWNTSSANRDQSQTQSDRDRKRANKKLRKIEAKKNQNLTPLHNQNVPITTPCFDQIDINSRCK</sequence>
<feature type="compositionally biased region" description="Polar residues" evidence="1">
    <location>
        <begin position="137"/>
        <end position="154"/>
    </location>
</feature>
<dbReference type="Proteomes" id="UP001152561">
    <property type="component" value="Unassembled WGS sequence"/>
</dbReference>
<evidence type="ECO:0000313" key="3">
    <source>
        <dbReference type="Proteomes" id="UP001152561"/>
    </source>
</evidence>
<dbReference type="EMBL" id="JAJAGQ010000004">
    <property type="protein sequence ID" value="KAJ8564396.1"/>
    <property type="molecule type" value="Genomic_DNA"/>
</dbReference>
<keyword evidence="3" id="KW-1185">Reference proteome</keyword>
<dbReference type="AlphaFoldDB" id="A0A9Q1RMX4"/>
<evidence type="ECO:0000256" key="1">
    <source>
        <dbReference type="SAM" id="MobiDB-lite"/>
    </source>
</evidence>
<reference evidence="3" key="1">
    <citation type="journal article" date="2023" name="Proc. Natl. Acad. Sci. U.S.A.">
        <title>Genomic and structural basis for evolution of tropane alkaloid biosynthesis.</title>
        <authorList>
            <person name="Wanga Y.-J."/>
            <person name="Taina T."/>
            <person name="Yua J.-Y."/>
            <person name="Lia J."/>
            <person name="Xua B."/>
            <person name="Chenc J."/>
            <person name="D'Auriad J.C."/>
            <person name="Huanga J.-P."/>
            <person name="Huanga S.-X."/>
        </authorList>
    </citation>
    <scope>NUCLEOTIDE SEQUENCE [LARGE SCALE GENOMIC DNA]</scope>
    <source>
        <strain evidence="3">cv. KIB-2019</strain>
    </source>
</reference>
<proteinExistence type="predicted"/>
<accession>A0A9Q1RMX4</accession>